<accession>A0A2N7W547</accession>
<reference evidence="2 5" key="2">
    <citation type="submission" date="2020-04" db="EMBL/GenBank/DDBJ databases">
        <authorList>
            <person name="De Canck E."/>
        </authorList>
    </citation>
    <scope>NUCLEOTIDE SEQUENCE [LARGE SCALE GENOMIC DNA]</scope>
    <source>
        <strain evidence="2 5">LMG 27174</strain>
    </source>
</reference>
<name>A0A2N7W547_9BURK</name>
<evidence type="ECO:0000313" key="2">
    <source>
        <dbReference type="EMBL" id="CAB3735786.1"/>
    </source>
</evidence>
<evidence type="ECO:0000313" key="5">
    <source>
        <dbReference type="Proteomes" id="UP000494205"/>
    </source>
</evidence>
<dbReference type="EMBL" id="PNXY01000034">
    <property type="protein sequence ID" value="PMS24515.1"/>
    <property type="molecule type" value="Genomic_DNA"/>
</dbReference>
<sequence>MNVEDRLEIQELNHRYAYFVDCFEIDEWVRVFAPNAIFDEREFGNDLFVGHDAIRRYGHDIVAVTQHAVHLMSNHIIWSHDFDTARGTVFGLVEALSKRGERTRYQVRYEDEYVKIAGSWKIGKRILRKTFPPETVNAQLPAEGSSR</sequence>
<evidence type="ECO:0000259" key="1">
    <source>
        <dbReference type="Pfam" id="PF13577"/>
    </source>
</evidence>
<evidence type="ECO:0000313" key="3">
    <source>
        <dbReference type="EMBL" id="PMS24515.1"/>
    </source>
</evidence>
<gene>
    <name evidence="3" type="ORF">C0Z16_30850</name>
    <name evidence="2" type="ORF">LMG27174_06239</name>
</gene>
<feature type="domain" description="SnoaL-like" evidence="1">
    <location>
        <begin position="3"/>
        <end position="125"/>
    </location>
</feature>
<dbReference type="EMBL" id="CADIJZ010000033">
    <property type="protein sequence ID" value="CAB3735786.1"/>
    <property type="molecule type" value="Genomic_DNA"/>
</dbReference>
<dbReference type="InterPro" id="IPR032710">
    <property type="entry name" value="NTF2-like_dom_sf"/>
</dbReference>
<dbReference type="Pfam" id="PF13577">
    <property type="entry name" value="SnoaL_4"/>
    <property type="match status" value="1"/>
</dbReference>
<protein>
    <recommendedName>
        <fullName evidence="1">SnoaL-like domain-containing protein</fullName>
    </recommendedName>
</protein>
<dbReference type="SUPFAM" id="SSF54427">
    <property type="entry name" value="NTF2-like"/>
    <property type="match status" value="1"/>
</dbReference>
<keyword evidence="4" id="KW-1185">Reference proteome</keyword>
<dbReference type="Proteomes" id="UP000494205">
    <property type="component" value="Unassembled WGS sequence"/>
</dbReference>
<proteinExistence type="predicted"/>
<dbReference type="Gene3D" id="3.10.450.50">
    <property type="match status" value="1"/>
</dbReference>
<dbReference type="AlphaFoldDB" id="A0A2N7W547"/>
<dbReference type="Proteomes" id="UP000235659">
    <property type="component" value="Unassembled WGS sequence"/>
</dbReference>
<dbReference type="OrthoDB" id="4571298at2"/>
<dbReference type="InterPro" id="IPR037401">
    <property type="entry name" value="SnoaL-like"/>
</dbReference>
<dbReference type="RefSeq" id="WP_102635834.1">
    <property type="nucleotide sequence ID" value="NZ_CADIJZ010000033.1"/>
</dbReference>
<reference evidence="3 4" key="1">
    <citation type="submission" date="2018-01" db="EMBL/GenBank/DDBJ databases">
        <title>Whole genome analyses suggest that Burkholderia sensu lato contains two further novel genera in the rhizoxinica-symbiotica group Mycetohabitans gen. nov., and Trinickia gen. nov.: implications for the evolution of diazotrophy and nodulation in the Burkholderiaceae.</title>
        <authorList>
            <person name="Estrada-de los Santos P."/>
            <person name="Palmer M."/>
            <person name="Chavez-Ramirez B."/>
            <person name="Beukes C."/>
            <person name="Steenkamp E.T."/>
            <person name="Hirsch A.M."/>
            <person name="Manyaka P."/>
            <person name="Maluk M."/>
            <person name="Lafos M."/>
            <person name="Crook M."/>
            <person name="Gross E."/>
            <person name="Simon M.F."/>
            <person name="Bueno dos Reis Junior F."/>
            <person name="Poole P.S."/>
            <person name="Venter S.N."/>
            <person name="James E.K."/>
        </authorList>
    </citation>
    <scope>NUCLEOTIDE SEQUENCE [LARGE SCALE GENOMIC DNA]</scope>
    <source>
        <strain evidence="3 4">WSM 3937</strain>
    </source>
</reference>
<evidence type="ECO:0000313" key="4">
    <source>
        <dbReference type="Proteomes" id="UP000235659"/>
    </source>
</evidence>
<organism evidence="2 5">
    <name type="scientific">Paraburkholderia rhynchosiae</name>
    <dbReference type="NCBI Taxonomy" id="487049"/>
    <lineage>
        <taxon>Bacteria</taxon>
        <taxon>Pseudomonadati</taxon>
        <taxon>Pseudomonadota</taxon>
        <taxon>Betaproteobacteria</taxon>
        <taxon>Burkholderiales</taxon>
        <taxon>Burkholderiaceae</taxon>
        <taxon>Paraburkholderia</taxon>
    </lineage>
</organism>